<gene>
    <name evidence="2" type="ORF">A3H63_01665</name>
</gene>
<evidence type="ECO:0000313" key="2">
    <source>
        <dbReference type="EMBL" id="OGY68027.1"/>
    </source>
</evidence>
<keyword evidence="1" id="KW-1133">Transmembrane helix</keyword>
<dbReference type="AlphaFoldDB" id="A0A1G1ZW18"/>
<evidence type="ECO:0000313" key="3">
    <source>
        <dbReference type="Proteomes" id="UP000176284"/>
    </source>
</evidence>
<sequence>MKSALTIILIFSFVGIAVFGFSAMNHGSGHTGCIAATSRLIDCPANASGILDFIAFHLNAFQNFSVAVISDNLLTAFLFFAAFLFAIALRPANSKLSPAFLNPGANWRIKYKEPFANPLKSQLTHWLILHENSPSLI</sequence>
<accession>A0A1G1ZW18</accession>
<dbReference type="Proteomes" id="UP000176284">
    <property type="component" value="Unassembled WGS sequence"/>
</dbReference>
<dbReference type="STRING" id="1798410.A3H63_01665"/>
<evidence type="ECO:0000256" key="1">
    <source>
        <dbReference type="SAM" id="Phobius"/>
    </source>
</evidence>
<proteinExistence type="predicted"/>
<dbReference type="EMBL" id="MHJM01000010">
    <property type="protein sequence ID" value="OGY68027.1"/>
    <property type="molecule type" value="Genomic_DNA"/>
</dbReference>
<comment type="caution">
    <text evidence="2">The sequence shown here is derived from an EMBL/GenBank/DDBJ whole genome shotgun (WGS) entry which is preliminary data.</text>
</comment>
<organism evidence="2 3">
    <name type="scientific">Candidatus Harrisonbacteria bacterium RIFCSPLOWO2_02_FULL_45_10c</name>
    <dbReference type="NCBI Taxonomy" id="1798410"/>
    <lineage>
        <taxon>Bacteria</taxon>
        <taxon>Candidatus Harrisoniibacteriota</taxon>
    </lineage>
</organism>
<keyword evidence="1" id="KW-0472">Membrane</keyword>
<reference evidence="2 3" key="1">
    <citation type="journal article" date="2016" name="Nat. Commun.">
        <title>Thousands of microbial genomes shed light on interconnected biogeochemical processes in an aquifer system.</title>
        <authorList>
            <person name="Anantharaman K."/>
            <person name="Brown C.T."/>
            <person name="Hug L.A."/>
            <person name="Sharon I."/>
            <person name="Castelle C.J."/>
            <person name="Probst A.J."/>
            <person name="Thomas B.C."/>
            <person name="Singh A."/>
            <person name="Wilkins M.J."/>
            <person name="Karaoz U."/>
            <person name="Brodie E.L."/>
            <person name="Williams K.H."/>
            <person name="Hubbard S.S."/>
            <person name="Banfield J.F."/>
        </authorList>
    </citation>
    <scope>NUCLEOTIDE SEQUENCE [LARGE SCALE GENOMIC DNA]</scope>
</reference>
<protein>
    <submittedName>
        <fullName evidence="2">Uncharacterized protein</fullName>
    </submittedName>
</protein>
<keyword evidence="1" id="KW-0812">Transmembrane</keyword>
<name>A0A1G1ZW18_9BACT</name>
<feature type="transmembrane region" description="Helical" evidence="1">
    <location>
        <begin position="64"/>
        <end position="89"/>
    </location>
</feature>